<evidence type="ECO:0000313" key="2">
    <source>
        <dbReference type="Proteomes" id="UP000002037"/>
    </source>
</evidence>
<gene>
    <name evidence="1" type="ORF">CTRG_05495</name>
</gene>
<dbReference type="GeneID" id="8300553"/>
<dbReference type="EMBL" id="GG692402">
    <property type="protein sequence ID" value="EER31043.1"/>
    <property type="molecule type" value="Genomic_DNA"/>
</dbReference>
<dbReference type="RefSeq" id="XP_002551197.1">
    <property type="nucleotide sequence ID" value="XM_002551151.1"/>
</dbReference>
<dbReference type="KEGG" id="ctp:CTRG_05495"/>
<reference evidence="1 2" key="1">
    <citation type="journal article" date="2009" name="Nature">
        <title>Evolution of pathogenicity and sexual reproduction in eight Candida genomes.</title>
        <authorList>
            <person name="Butler G."/>
            <person name="Rasmussen M.D."/>
            <person name="Lin M.F."/>
            <person name="Santos M.A."/>
            <person name="Sakthikumar S."/>
            <person name="Munro C.A."/>
            <person name="Rheinbay E."/>
            <person name="Grabherr M."/>
            <person name="Forche A."/>
            <person name="Reedy J.L."/>
            <person name="Agrafioti I."/>
            <person name="Arnaud M.B."/>
            <person name="Bates S."/>
            <person name="Brown A.J."/>
            <person name="Brunke S."/>
            <person name="Costanzo M.C."/>
            <person name="Fitzpatrick D.A."/>
            <person name="de Groot P.W."/>
            <person name="Harris D."/>
            <person name="Hoyer L.L."/>
            <person name="Hube B."/>
            <person name="Klis F.M."/>
            <person name="Kodira C."/>
            <person name="Lennard N."/>
            <person name="Logue M.E."/>
            <person name="Martin R."/>
            <person name="Neiman A.M."/>
            <person name="Nikolaou E."/>
            <person name="Quail M.A."/>
            <person name="Quinn J."/>
            <person name="Santos M.C."/>
            <person name="Schmitzberger F.F."/>
            <person name="Sherlock G."/>
            <person name="Shah P."/>
            <person name="Silverstein K.A."/>
            <person name="Skrzypek M.S."/>
            <person name="Soll D."/>
            <person name="Staggs R."/>
            <person name="Stansfield I."/>
            <person name="Stumpf M.P."/>
            <person name="Sudbery P.E."/>
            <person name="Srikantha T."/>
            <person name="Zeng Q."/>
            <person name="Berman J."/>
            <person name="Berriman M."/>
            <person name="Heitman J."/>
            <person name="Gow N.A."/>
            <person name="Lorenz M.C."/>
            <person name="Birren B.W."/>
            <person name="Kellis M."/>
            <person name="Cuomo C.A."/>
        </authorList>
    </citation>
    <scope>NUCLEOTIDE SEQUENCE [LARGE SCALE GENOMIC DNA]</scope>
    <source>
        <strain evidence="2">ATCC MYA-3404 / T1</strain>
    </source>
</reference>
<accession>C5MHE1</accession>
<sequence>MSVFLHTLYQTLIHYIGGNGTTNVLKSIIDGNSLLFMQFHGDFNHLGIVTVGVYWTMKCRLHPLSQVQCCMSHLPCRINHVASVMSDVPCRVSRVAPTMSHQPCRWYLRHVYPCDTYDGQHFKVYPI</sequence>
<dbReference type="Proteomes" id="UP000002037">
    <property type="component" value="Unassembled WGS sequence"/>
</dbReference>
<protein>
    <submittedName>
        <fullName evidence="1">Uncharacterized protein</fullName>
    </submittedName>
</protein>
<keyword evidence="2" id="KW-1185">Reference proteome</keyword>
<name>C5MHE1_CANTT</name>
<evidence type="ECO:0000313" key="1">
    <source>
        <dbReference type="EMBL" id="EER31043.1"/>
    </source>
</evidence>
<dbReference type="HOGENOM" id="CLU_147489_0_0_1"/>
<dbReference type="VEuPathDB" id="FungiDB:CTRG_05495"/>
<dbReference type="AlphaFoldDB" id="C5MHE1"/>
<proteinExistence type="predicted"/>
<organism evidence="1 2">
    <name type="scientific">Candida tropicalis (strain ATCC MYA-3404 / T1)</name>
    <name type="common">Yeast</name>
    <dbReference type="NCBI Taxonomy" id="294747"/>
    <lineage>
        <taxon>Eukaryota</taxon>
        <taxon>Fungi</taxon>
        <taxon>Dikarya</taxon>
        <taxon>Ascomycota</taxon>
        <taxon>Saccharomycotina</taxon>
        <taxon>Pichiomycetes</taxon>
        <taxon>Debaryomycetaceae</taxon>
        <taxon>Candida/Lodderomyces clade</taxon>
        <taxon>Candida</taxon>
    </lineage>
</organism>